<dbReference type="GO" id="GO:0051453">
    <property type="term" value="P:regulation of intracellular pH"/>
    <property type="evidence" value="ECO:0007669"/>
    <property type="project" value="TreeGrafter"/>
</dbReference>
<evidence type="ECO:0000256" key="4">
    <source>
        <dbReference type="ARBA" id="ARBA00022692"/>
    </source>
</evidence>
<dbReference type="PANTHER" id="PTHR10110:SF86">
    <property type="entry name" value="SODIUM_HYDROGEN EXCHANGER 7"/>
    <property type="match status" value="1"/>
</dbReference>
<dbReference type="GO" id="GO:0015386">
    <property type="term" value="F:potassium:proton antiporter activity"/>
    <property type="evidence" value="ECO:0007669"/>
    <property type="project" value="TreeGrafter"/>
</dbReference>
<keyword evidence="3" id="KW-1003">Cell membrane</keyword>
<proteinExistence type="predicted"/>
<gene>
    <name evidence="13" type="ORF">AN277_0202710</name>
</gene>
<name>A0A199NV95_9MICC</name>
<keyword evidence="6" id="KW-0915">Sodium</keyword>
<dbReference type="GO" id="GO:0005886">
    <property type="term" value="C:plasma membrane"/>
    <property type="evidence" value="ECO:0007669"/>
    <property type="project" value="UniProtKB-SubCell"/>
</dbReference>
<dbReference type="Pfam" id="PF00999">
    <property type="entry name" value="Na_H_Exchanger"/>
    <property type="match status" value="1"/>
</dbReference>
<feature type="transmembrane region" description="Helical" evidence="11">
    <location>
        <begin position="448"/>
        <end position="468"/>
    </location>
</feature>
<feature type="transmembrane region" description="Helical" evidence="11">
    <location>
        <begin position="300"/>
        <end position="325"/>
    </location>
</feature>
<evidence type="ECO:0000256" key="6">
    <source>
        <dbReference type="ARBA" id="ARBA00023053"/>
    </source>
</evidence>
<dbReference type="Gene3D" id="6.10.140.1330">
    <property type="match status" value="1"/>
</dbReference>
<evidence type="ECO:0000313" key="14">
    <source>
        <dbReference type="Proteomes" id="UP000053171"/>
    </source>
</evidence>
<organism evidence="13 14">
    <name type="scientific">Rothia kristinae</name>
    <dbReference type="NCBI Taxonomy" id="37923"/>
    <lineage>
        <taxon>Bacteria</taxon>
        <taxon>Bacillati</taxon>
        <taxon>Actinomycetota</taxon>
        <taxon>Actinomycetes</taxon>
        <taxon>Micrococcales</taxon>
        <taxon>Micrococcaceae</taxon>
        <taxon>Rothia</taxon>
    </lineage>
</organism>
<evidence type="ECO:0000259" key="12">
    <source>
        <dbReference type="Pfam" id="PF00999"/>
    </source>
</evidence>
<feature type="transmembrane region" description="Helical" evidence="11">
    <location>
        <begin position="181"/>
        <end position="202"/>
    </location>
</feature>
<keyword evidence="5 11" id="KW-1133">Transmembrane helix</keyword>
<dbReference type="Proteomes" id="UP000053171">
    <property type="component" value="Unassembled WGS sequence"/>
</dbReference>
<keyword evidence="7" id="KW-0406">Ion transport</keyword>
<evidence type="ECO:0000313" key="13">
    <source>
        <dbReference type="EMBL" id="OAX52533.1"/>
    </source>
</evidence>
<evidence type="ECO:0000256" key="3">
    <source>
        <dbReference type="ARBA" id="ARBA00022475"/>
    </source>
</evidence>
<feature type="transmembrane region" description="Helical" evidence="11">
    <location>
        <begin position="55"/>
        <end position="72"/>
    </location>
</feature>
<keyword evidence="4 11" id="KW-0812">Transmembrane</keyword>
<feature type="transmembrane region" description="Helical" evidence="11">
    <location>
        <begin position="270"/>
        <end position="288"/>
    </location>
</feature>
<keyword evidence="14" id="KW-1185">Reference proteome</keyword>
<evidence type="ECO:0000256" key="1">
    <source>
        <dbReference type="ARBA" id="ARBA00004651"/>
    </source>
</evidence>
<dbReference type="GO" id="GO:0015385">
    <property type="term" value="F:sodium:proton antiporter activity"/>
    <property type="evidence" value="ECO:0007669"/>
    <property type="project" value="InterPro"/>
</dbReference>
<keyword evidence="9" id="KW-0739">Sodium transport</keyword>
<evidence type="ECO:0000256" key="9">
    <source>
        <dbReference type="ARBA" id="ARBA00023201"/>
    </source>
</evidence>
<evidence type="ECO:0000256" key="2">
    <source>
        <dbReference type="ARBA" id="ARBA00022448"/>
    </source>
</evidence>
<feature type="domain" description="Cation/H+ exchanger transmembrane" evidence="12">
    <location>
        <begin position="12"/>
        <end position="327"/>
    </location>
</feature>
<protein>
    <submittedName>
        <fullName evidence="13">Cation:proton antiporter</fullName>
    </submittedName>
</protein>
<sequence length="573" mass="60809">MELLLITGVLLFVIIAAADVLGPRLGLAAPLLLVLVGVGLSLIPATHGVEVDPEIILQGILPLLLYAAAVSMPTMSFRRDFGAISGLSVVLVIITSLLLGLLFQWLIPDLGFAWGVALGAIVSPTDAVATSIIKGGPVPRRVVVLLEGEGLLNDATALVMLRTAIVASAAGFSFWGVVGSLAYSVTLAAVVGSVVGVANLAVRRRVEDPTVNTILSFTVPFLASIPTEAAGASGLVAAVVAGLVTGVRAPRQLSPRHRLSDRQNWESINLIGEGAVFLAMGFQLGPILEEVSEESVGLGVLVGIAAAALAATLLIRAAFVAPLLWQLRRKALRREAMRPRAEAIQGRLADPQAREEAVRRFREQQAQGGVARARARHHRKRWLGTRRGAPDLERFSARLRRFIADTDYLTKRPLSAADGGIVVWAGMRGAVTVAAAQTLPEDTPMRSVLIFIAFAVAALSLAVQGGTIKPLADRLSRRGADPESAQEDREEQRQEHRAVMALLHEAARAPEGEAEPSSPAEAKRVRLTSIRRQRAALLDARDEGTYDADVLDGALQVLDADEISLQLRGGAAF</sequence>
<dbReference type="AlphaFoldDB" id="A0A199NV95"/>
<dbReference type="InterPro" id="IPR018422">
    <property type="entry name" value="Cation/H_exchanger_CPA1"/>
</dbReference>
<dbReference type="EMBL" id="LJBJ02000003">
    <property type="protein sequence ID" value="OAX52533.1"/>
    <property type="molecule type" value="Genomic_DNA"/>
</dbReference>
<feature type="transmembrane region" description="Helical" evidence="11">
    <location>
        <begin position="84"/>
        <end position="106"/>
    </location>
</feature>
<evidence type="ECO:0000256" key="10">
    <source>
        <dbReference type="SAM" id="MobiDB-lite"/>
    </source>
</evidence>
<dbReference type="GO" id="GO:0098719">
    <property type="term" value="P:sodium ion import across plasma membrane"/>
    <property type="evidence" value="ECO:0007669"/>
    <property type="project" value="TreeGrafter"/>
</dbReference>
<dbReference type="InterPro" id="IPR006153">
    <property type="entry name" value="Cation/H_exchanger_TM"/>
</dbReference>
<accession>A0A199NV95</accession>
<dbReference type="RefSeq" id="WP_064724991.1">
    <property type="nucleotide sequence ID" value="NZ_JBEYYV010000001.1"/>
</dbReference>
<reference evidence="13" key="1">
    <citation type="submission" date="2016-06" db="EMBL/GenBank/DDBJ databases">
        <title>Identification of putative biosynthetic pathways for the production of bioactive secondary metabolites by the marine actinomycete Kocuria kristinae RUTW2-3.</title>
        <authorList>
            <person name="Waterworth S.C."/>
            <person name="Walmsley T.A."/>
            <person name="Matongo T."/>
            <person name="Davies-Coleman M.T."/>
            <person name="Dorrington R.A."/>
        </authorList>
    </citation>
    <scope>NUCLEOTIDE SEQUENCE [LARGE SCALE GENOMIC DNA]</scope>
    <source>
        <strain evidence="13">RUTW2-3</strain>
    </source>
</reference>
<comment type="subcellular location">
    <subcellularLocation>
        <location evidence="1">Cell membrane</location>
        <topology evidence="1">Multi-pass membrane protein</topology>
    </subcellularLocation>
</comment>
<evidence type="ECO:0000256" key="5">
    <source>
        <dbReference type="ARBA" id="ARBA00022989"/>
    </source>
</evidence>
<feature type="transmembrane region" description="Helical" evidence="11">
    <location>
        <begin position="154"/>
        <end position="175"/>
    </location>
</feature>
<feature type="region of interest" description="Disordered" evidence="10">
    <location>
        <begin position="474"/>
        <end position="495"/>
    </location>
</feature>
<evidence type="ECO:0000256" key="8">
    <source>
        <dbReference type="ARBA" id="ARBA00023136"/>
    </source>
</evidence>
<evidence type="ECO:0000256" key="7">
    <source>
        <dbReference type="ARBA" id="ARBA00023065"/>
    </source>
</evidence>
<feature type="transmembrane region" description="Helical" evidence="11">
    <location>
        <begin position="231"/>
        <end position="249"/>
    </location>
</feature>
<evidence type="ECO:0000256" key="11">
    <source>
        <dbReference type="SAM" id="Phobius"/>
    </source>
</evidence>
<keyword evidence="8 11" id="KW-0472">Membrane</keyword>
<keyword evidence="2" id="KW-0813">Transport</keyword>
<comment type="caution">
    <text evidence="13">The sequence shown here is derived from an EMBL/GenBank/DDBJ whole genome shotgun (WGS) entry which is preliminary data.</text>
</comment>
<dbReference type="PANTHER" id="PTHR10110">
    <property type="entry name" value="SODIUM/HYDROGEN EXCHANGER"/>
    <property type="match status" value="1"/>
</dbReference>